<comment type="caution">
    <text evidence="3">The sequence shown here is derived from an EMBL/GenBank/DDBJ whole genome shotgun (WGS) entry which is preliminary data.</text>
</comment>
<accession>A0AAN9C199</accession>
<dbReference type="PANTHER" id="PTHR28574:SF1">
    <property type="entry name" value="RIKEN CDNA 6820408C15 GENE"/>
    <property type="match status" value="1"/>
</dbReference>
<proteinExistence type="predicted"/>
<evidence type="ECO:0000313" key="3">
    <source>
        <dbReference type="EMBL" id="KAK7114879.1"/>
    </source>
</evidence>
<dbReference type="InterPro" id="IPR029236">
    <property type="entry name" value="DUF4618"/>
</dbReference>
<evidence type="ECO:0000256" key="2">
    <source>
        <dbReference type="SAM" id="MobiDB-lite"/>
    </source>
</evidence>
<dbReference type="Proteomes" id="UP001374579">
    <property type="component" value="Unassembled WGS sequence"/>
</dbReference>
<reference evidence="3 4" key="1">
    <citation type="submission" date="2024-02" db="EMBL/GenBank/DDBJ databases">
        <title>Chromosome-scale genome assembly of the rough periwinkle Littorina saxatilis.</title>
        <authorList>
            <person name="De Jode A."/>
            <person name="Faria R."/>
            <person name="Formenti G."/>
            <person name="Sims Y."/>
            <person name="Smith T.P."/>
            <person name="Tracey A."/>
            <person name="Wood J.M.D."/>
            <person name="Zagrodzka Z.B."/>
            <person name="Johannesson K."/>
            <person name="Butlin R.K."/>
            <person name="Leder E.H."/>
        </authorList>
    </citation>
    <scope>NUCLEOTIDE SEQUENCE [LARGE SCALE GENOMIC DNA]</scope>
    <source>
        <strain evidence="3">Snail1</strain>
        <tissue evidence="3">Muscle</tissue>
    </source>
</reference>
<organism evidence="3 4">
    <name type="scientific">Littorina saxatilis</name>
    <dbReference type="NCBI Taxonomy" id="31220"/>
    <lineage>
        <taxon>Eukaryota</taxon>
        <taxon>Metazoa</taxon>
        <taxon>Spiralia</taxon>
        <taxon>Lophotrochozoa</taxon>
        <taxon>Mollusca</taxon>
        <taxon>Gastropoda</taxon>
        <taxon>Caenogastropoda</taxon>
        <taxon>Littorinimorpha</taxon>
        <taxon>Littorinoidea</taxon>
        <taxon>Littorinidae</taxon>
        <taxon>Littorina</taxon>
    </lineage>
</organism>
<feature type="region of interest" description="Disordered" evidence="2">
    <location>
        <begin position="38"/>
        <end position="78"/>
    </location>
</feature>
<feature type="coiled-coil region" evidence="1">
    <location>
        <begin position="82"/>
        <end position="254"/>
    </location>
</feature>
<dbReference type="AlphaFoldDB" id="A0AAN9C199"/>
<protein>
    <submittedName>
        <fullName evidence="3">Uncharacterized protein</fullName>
    </submittedName>
</protein>
<gene>
    <name evidence="3" type="ORF">V1264_000861</name>
</gene>
<dbReference type="EMBL" id="JBAMIC010000001">
    <property type="protein sequence ID" value="KAK7114879.1"/>
    <property type="molecule type" value="Genomic_DNA"/>
</dbReference>
<name>A0AAN9C199_9CAEN</name>
<sequence length="368" mass="43138">MSEGWGKRATTRIDRSQFGNDELLKSLGQQFNLDFANYDQWQRKKPSRPPPPPKQKATEQTLSFLVSRPSKSADTGKKALSYREKKIAVKNQEEDKKRWERITILELRIQTRSKTLQQYKKRMKELLDENIKLKTEIDDTETDTHGGVKSLLRRYEKYRGGIAQLNTNFTKELAEAQADLAQTKQRVERELKVLEQQVAEVDQRLKTKQDELRVLNSYKDKEYPVKAMMITNLMKELENVKNSNQEDSEELEHIINTELGKYEKERIHTTNDITRVVTEDAVGMMHPSLKDMALQNMVMKKEIEFHTKEQVGLRDATKALEREVDKLLRDPKTNIRLQMFPEFFPTRTKCTPDMDVVLDIPTQQWLPI</sequence>
<evidence type="ECO:0000256" key="1">
    <source>
        <dbReference type="SAM" id="Coils"/>
    </source>
</evidence>
<evidence type="ECO:0000313" key="4">
    <source>
        <dbReference type="Proteomes" id="UP001374579"/>
    </source>
</evidence>
<dbReference type="Pfam" id="PF15397">
    <property type="entry name" value="DUF4618"/>
    <property type="match status" value="1"/>
</dbReference>
<feature type="compositionally biased region" description="Polar residues" evidence="2">
    <location>
        <begin position="58"/>
        <end position="73"/>
    </location>
</feature>
<keyword evidence="4" id="KW-1185">Reference proteome</keyword>
<dbReference type="PANTHER" id="PTHR28574">
    <property type="entry name" value="RIKEN CDNA 6820408C15"/>
    <property type="match status" value="1"/>
</dbReference>
<keyword evidence="1" id="KW-0175">Coiled coil</keyword>